<feature type="transmembrane region" description="Helical" evidence="9">
    <location>
        <begin position="264"/>
        <end position="280"/>
    </location>
</feature>
<evidence type="ECO:0000256" key="5">
    <source>
        <dbReference type="ARBA" id="ARBA00023065"/>
    </source>
</evidence>
<dbReference type="Pfam" id="PF00654">
    <property type="entry name" value="Voltage_CLC"/>
    <property type="match status" value="1"/>
</dbReference>
<feature type="domain" description="CBS" evidence="11">
    <location>
        <begin position="617"/>
        <end position="676"/>
    </location>
</feature>
<dbReference type="CDD" id="cd04591">
    <property type="entry name" value="CBS_pair_voltage-gated_CLC_euk_bac"/>
    <property type="match status" value="1"/>
</dbReference>
<evidence type="ECO:0000313" key="12">
    <source>
        <dbReference type="EMBL" id="KAK3400052.1"/>
    </source>
</evidence>
<accession>A0AAE0PHT5</accession>
<feature type="transmembrane region" description="Helical" evidence="9">
    <location>
        <begin position="366"/>
        <end position="385"/>
    </location>
</feature>
<dbReference type="PROSITE" id="PS51371">
    <property type="entry name" value="CBS"/>
    <property type="match status" value="2"/>
</dbReference>
<dbReference type="GO" id="GO:0006878">
    <property type="term" value="P:intracellular copper ion homeostasis"/>
    <property type="evidence" value="ECO:0007669"/>
    <property type="project" value="TreeGrafter"/>
</dbReference>
<evidence type="ECO:0000256" key="7">
    <source>
        <dbReference type="ARBA" id="ARBA00023214"/>
    </source>
</evidence>
<protein>
    <recommendedName>
        <fullName evidence="9">Chloride channel protein</fullName>
    </recommendedName>
</protein>
<reference evidence="12" key="1">
    <citation type="journal article" date="2023" name="Mol. Phylogenet. Evol.">
        <title>Genome-scale phylogeny and comparative genomics of the fungal order Sordariales.</title>
        <authorList>
            <person name="Hensen N."/>
            <person name="Bonometti L."/>
            <person name="Westerberg I."/>
            <person name="Brannstrom I.O."/>
            <person name="Guillou S."/>
            <person name="Cros-Aarteil S."/>
            <person name="Calhoun S."/>
            <person name="Haridas S."/>
            <person name="Kuo A."/>
            <person name="Mondo S."/>
            <person name="Pangilinan J."/>
            <person name="Riley R."/>
            <person name="LaButti K."/>
            <person name="Andreopoulos B."/>
            <person name="Lipzen A."/>
            <person name="Chen C."/>
            <person name="Yan M."/>
            <person name="Daum C."/>
            <person name="Ng V."/>
            <person name="Clum A."/>
            <person name="Steindorff A."/>
            <person name="Ohm R.A."/>
            <person name="Martin F."/>
            <person name="Silar P."/>
            <person name="Natvig D.O."/>
            <person name="Lalanne C."/>
            <person name="Gautier V."/>
            <person name="Ament-Velasquez S.L."/>
            <person name="Kruys A."/>
            <person name="Hutchinson M.I."/>
            <person name="Powell A.J."/>
            <person name="Barry K."/>
            <person name="Miller A.N."/>
            <person name="Grigoriev I.V."/>
            <person name="Debuchy R."/>
            <person name="Gladieux P."/>
            <person name="Hiltunen Thoren M."/>
            <person name="Johannesson H."/>
        </authorList>
    </citation>
    <scope>NUCLEOTIDE SEQUENCE</scope>
    <source>
        <strain evidence="12">FGSC 1904</strain>
    </source>
</reference>
<feature type="transmembrane region" description="Helical" evidence="9">
    <location>
        <begin position="190"/>
        <end position="214"/>
    </location>
</feature>
<evidence type="ECO:0000256" key="10">
    <source>
        <dbReference type="SAM" id="MobiDB-lite"/>
    </source>
</evidence>
<evidence type="ECO:0000256" key="2">
    <source>
        <dbReference type="ARBA" id="ARBA00022448"/>
    </source>
</evidence>
<dbReference type="AlphaFoldDB" id="A0AAE0PHT5"/>
<dbReference type="Gene3D" id="3.90.1280.20">
    <property type="match status" value="1"/>
</dbReference>
<evidence type="ECO:0000256" key="6">
    <source>
        <dbReference type="ARBA" id="ARBA00023136"/>
    </source>
</evidence>
<keyword evidence="8" id="KW-0129">CBS domain</keyword>
<name>A0AAE0PHT5_SORBR</name>
<dbReference type="InterPro" id="IPR046342">
    <property type="entry name" value="CBS_dom_sf"/>
</dbReference>
<keyword evidence="6 9" id="KW-0472">Membrane</keyword>
<feature type="transmembrane region" description="Helical" evidence="9">
    <location>
        <begin position="124"/>
        <end position="145"/>
    </location>
</feature>
<feature type="region of interest" description="Disordered" evidence="10">
    <location>
        <begin position="849"/>
        <end position="907"/>
    </location>
</feature>
<dbReference type="PANTHER" id="PTHR45711:SF9">
    <property type="entry name" value="ANION_PROTON EXCHANGE TRANSPORTER GEF1"/>
    <property type="match status" value="1"/>
</dbReference>
<feature type="transmembrane region" description="Helical" evidence="9">
    <location>
        <begin position="328"/>
        <end position="345"/>
    </location>
</feature>
<keyword evidence="5 9" id="KW-0406">Ion transport</keyword>
<feature type="domain" description="CBS" evidence="11">
    <location>
        <begin position="742"/>
        <end position="799"/>
    </location>
</feature>
<sequence length="907" mass="99944">MIPRGGPGAMNSQSRSTSFSTSAPQIPNQRARRPSVSSRFSYAVSIAEQGEAQAAQGVAAQHQIEEEIAKIKRYEDFTTIDWVQDAAREQLRRKARRKRNAGLWDAGRFDWRHRIRESYDAAQGWIVVTIIGAAIGLNAAFLNIITEWLSDIKLGHCKTAFYLNENFCCWGEDNGCDDWQKWTGLSPINYFIYILFAILFACTSATLVKSYAPYAAGSGISEIKCIIAGFVMKGFLGFWTLIIKSLALPLAIGSGLSVGKEGPSVHYAVCTGNVISRLFAKYRRNASKTREILSACAAAGVAVAFGSPIGGVLFSLEEMSSYFPLKTMWRSYFCALVATAVLSAMNPFRTGQLVMFQVHYDRSWHFFEILFFILLGIFGGLYGAFVMKWNLRVQAFRKKYLTNYAILEATLLAAATAIVCYPNSFLRIEMTESMEILFLECEGAEDYQGLCNKDHRFRNVVSLLLATVIRIFFVIISYGCKVPAGIFVPSMAIGASFGRSVGIIVQALHEANPTSPFFAACLPDVPCITPGTYAFLGAAAALSGIMHITVSVVVIMFELTGALTYILPTMIVVGVTKTVSELFGKGGIADRMIWFSGFPFLDNKEEHNFGVPVSHAMIKDVTSIPTNGMTLQQIEALLAEDNYQGFPIVEDEHSKILVGYIGRTELRYAVDRAKREGTLNPQAKCTFAPPHNSAEVTTPGAGLITPGLARMDSFNTIGFAEASGASSSSSSSSNFIDFSRYVDTTPVSAHPRLPLETVMELFRKIGPRVILIEYRGKLMGLVTVKDCLKYQFKVEAMEEVANGPESQQHQQQPGVNGDERLWELMQRVAGWVSDKVSIASGGRIRLRDSLELPREPPSSAGAGNVNNRERRLDDSQILDGTEDEEEDGVELLENRERYPQGHGSTVR</sequence>
<dbReference type="Gene3D" id="1.10.3080.10">
    <property type="entry name" value="Clc chloride channel"/>
    <property type="match status" value="1"/>
</dbReference>
<dbReference type="Pfam" id="PF00571">
    <property type="entry name" value="CBS"/>
    <property type="match status" value="2"/>
</dbReference>
<dbReference type="FunFam" id="1.10.3080.10:FF:000011">
    <property type="entry name" value="Chloride channel protein"/>
    <property type="match status" value="1"/>
</dbReference>
<gene>
    <name evidence="12" type="ORF">B0T20DRAFT_452181</name>
</gene>
<evidence type="ECO:0000256" key="8">
    <source>
        <dbReference type="PROSITE-ProRule" id="PRU00703"/>
    </source>
</evidence>
<evidence type="ECO:0000256" key="1">
    <source>
        <dbReference type="ARBA" id="ARBA00004141"/>
    </source>
</evidence>
<dbReference type="InterPro" id="IPR001807">
    <property type="entry name" value="ClC"/>
</dbReference>
<keyword evidence="13" id="KW-1185">Reference proteome</keyword>
<dbReference type="GO" id="GO:0006879">
    <property type="term" value="P:intracellular iron ion homeostasis"/>
    <property type="evidence" value="ECO:0007669"/>
    <property type="project" value="TreeGrafter"/>
</dbReference>
<keyword evidence="2 9" id="KW-0813">Transport</keyword>
<reference evidence="12" key="2">
    <citation type="submission" date="2023-07" db="EMBL/GenBank/DDBJ databases">
        <authorList>
            <consortium name="Lawrence Berkeley National Laboratory"/>
            <person name="Haridas S."/>
            <person name="Hensen N."/>
            <person name="Bonometti L."/>
            <person name="Westerberg I."/>
            <person name="Brannstrom I.O."/>
            <person name="Guillou S."/>
            <person name="Cros-Aarteil S."/>
            <person name="Calhoun S."/>
            <person name="Kuo A."/>
            <person name="Mondo S."/>
            <person name="Pangilinan J."/>
            <person name="Riley R."/>
            <person name="LaButti K."/>
            <person name="Andreopoulos B."/>
            <person name="Lipzen A."/>
            <person name="Chen C."/>
            <person name="Yanf M."/>
            <person name="Daum C."/>
            <person name="Ng V."/>
            <person name="Clum A."/>
            <person name="Steindorff A."/>
            <person name="Ohm R."/>
            <person name="Martin F."/>
            <person name="Silar P."/>
            <person name="Natvig D."/>
            <person name="Lalanne C."/>
            <person name="Gautier V."/>
            <person name="Ament-velasquez S.L."/>
            <person name="Kruys A."/>
            <person name="Hutchinson M.I."/>
            <person name="Powell A.J."/>
            <person name="Barry K."/>
            <person name="Miller A.N."/>
            <person name="Grigoriev I.V."/>
            <person name="Debuchy R."/>
            <person name="Gladieux P."/>
            <person name="Thoren M.H."/>
            <person name="Johannesson H."/>
        </authorList>
    </citation>
    <scope>NUCLEOTIDE SEQUENCE</scope>
    <source>
        <strain evidence="12">FGSC 1904</strain>
    </source>
</reference>
<keyword evidence="4 9" id="KW-1133">Transmembrane helix</keyword>
<dbReference type="InterPro" id="IPR000644">
    <property type="entry name" value="CBS_dom"/>
</dbReference>
<dbReference type="FunFam" id="3.90.1280.20:FF:000004">
    <property type="entry name" value="Chloride channel protein"/>
    <property type="match status" value="1"/>
</dbReference>
<dbReference type="GO" id="GO:0005794">
    <property type="term" value="C:Golgi apparatus"/>
    <property type="evidence" value="ECO:0007669"/>
    <property type="project" value="TreeGrafter"/>
</dbReference>
<dbReference type="Gene3D" id="3.10.580.20">
    <property type="match status" value="1"/>
</dbReference>
<dbReference type="GO" id="GO:0005769">
    <property type="term" value="C:early endosome"/>
    <property type="evidence" value="ECO:0007669"/>
    <property type="project" value="TreeGrafter"/>
</dbReference>
<feature type="region of interest" description="Disordered" evidence="10">
    <location>
        <begin position="1"/>
        <end position="35"/>
    </location>
</feature>
<keyword evidence="3 9" id="KW-0812">Transmembrane</keyword>
<evidence type="ECO:0000256" key="3">
    <source>
        <dbReference type="ARBA" id="ARBA00022692"/>
    </source>
</evidence>
<evidence type="ECO:0000256" key="9">
    <source>
        <dbReference type="RuleBase" id="RU361221"/>
    </source>
</evidence>
<dbReference type="InterPro" id="IPR014743">
    <property type="entry name" value="Cl-channel_core"/>
</dbReference>
<dbReference type="GO" id="GO:0005247">
    <property type="term" value="F:voltage-gated chloride channel activity"/>
    <property type="evidence" value="ECO:0007669"/>
    <property type="project" value="TreeGrafter"/>
</dbReference>
<comment type="caution">
    <text evidence="12">The sequence shown here is derived from an EMBL/GenBank/DDBJ whole genome shotgun (WGS) entry which is preliminary data.</text>
</comment>
<dbReference type="PRINTS" id="PR00762">
    <property type="entry name" value="CLCHANNEL"/>
</dbReference>
<evidence type="ECO:0000256" key="4">
    <source>
        <dbReference type="ARBA" id="ARBA00022989"/>
    </source>
</evidence>
<feature type="transmembrane region" description="Helical" evidence="9">
    <location>
        <begin position="460"/>
        <end position="479"/>
    </location>
</feature>
<feature type="transmembrane region" description="Helical" evidence="9">
    <location>
        <begin position="405"/>
        <end position="426"/>
    </location>
</feature>
<comment type="subcellular location">
    <subcellularLocation>
        <location evidence="1 9">Membrane</location>
        <topology evidence="1 9">Multi-pass membrane protein</topology>
    </subcellularLocation>
</comment>
<feature type="compositionally biased region" description="Acidic residues" evidence="10">
    <location>
        <begin position="880"/>
        <end position="890"/>
    </location>
</feature>
<dbReference type="SUPFAM" id="SSF81340">
    <property type="entry name" value="Clc chloride channel"/>
    <property type="match status" value="1"/>
</dbReference>
<feature type="transmembrane region" description="Helical" evidence="9">
    <location>
        <begin position="226"/>
        <end position="252"/>
    </location>
</feature>
<dbReference type="GO" id="GO:0000324">
    <property type="term" value="C:fungal-type vacuole"/>
    <property type="evidence" value="ECO:0007669"/>
    <property type="project" value="TreeGrafter"/>
</dbReference>
<proteinExistence type="inferred from homology"/>
<dbReference type="EMBL" id="JAUTDP010000004">
    <property type="protein sequence ID" value="KAK3400052.1"/>
    <property type="molecule type" value="Genomic_DNA"/>
</dbReference>
<organism evidence="12 13">
    <name type="scientific">Sordaria brevicollis</name>
    <dbReference type="NCBI Taxonomy" id="83679"/>
    <lineage>
        <taxon>Eukaryota</taxon>
        <taxon>Fungi</taxon>
        <taxon>Dikarya</taxon>
        <taxon>Ascomycota</taxon>
        <taxon>Pezizomycotina</taxon>
        <taxon>Sordariomycetes</taxon>
        <taxon>Sordariomycetidae</taxon>
        <taxon>Sordariales</taxon>
        <taxon>Sordariaceae</taxon>
        <taxon>Sordaria</taxon>
    </lineage>
</organism>
<feature type="transmembrane region" description="Helical" evidence="9">
    <location>
        <begin position="533"/>
        <end position="557"/>
    </location>
</feature>
<dbReference type="PANTHER" id="PTHR45711">
    <property type="entry name" value="CHLORIDE CHANNEL PROTEIN"/>
    <property type="match status" value="1"/>
</dbReference>
<dbReference type="FunFam" id="3.10.580.20:FF:000002">
    <property type="entry name" value="Chloride channel protein"/>
    <property type="match status" value="1"/>
</dbReference>
<evidence type="ECO:0000313" key="13">
    <source>
        <dbReference type="Proteomes" id="UP001281003"/>
    </source>
</evidence>
<dbReference type="GO" id="GO:0005783">
    <property type="term" value="C:endoplasmic reticulum"/>
    <property type="evidence" value="ECO:0007669"/>
    <property type="project" value="TreeGrafter"/>
</dbReference>
<evidence type="ECO:0000259" key="11">
    <source>
        <dbReference type="PROSITE" id="PS51371"/>
    </source>
</evidence>
<keyword evidence="7 9" id="KW-0868">Chloride</keyword>
<feature type="transmembrane region" description="Helical" evidence="9">
    <location>
        <begin position="292"/>
        <end position="316"/>
    </location>
</feature>
<dbReference type="CDD" id="cd03684">
    <property type="entry name" value="ClC_3_like"/>
    <property type="match status" value="1"/>
</dbReference>
<dbReference type="SUPFAM" id="SSF54631">
    <property type="entry name" value="CBS-domain pair"/>
    <property type="match status" value="1"/>
</dbReference>
<dbReference type="Proteomes" id="UP001281003">
    <property type="component" value="Unassembled WGS sequence"/>
</dbReference>
<feature type="compositionally biased region" description="Low complexity" evidence="10">
    <location>
        <begin position="12"/>
        <end position="22"/>
    </location>
</feature>
<comment type="similarity">
    <text evidence="9">Belongs to the chloride channel (TC 2.A.49) family.</text>
</comment>
<dbReference type="GO" id="GO:0005886">
    <property type="term" value="C:plasma membrane"/>
    <property type="evidence" value="ECO:0007669"/>
    <property type="project" value="TreeGrafter"/>
</dbReference>